<accession>A0A1G6LX60</accession>
<evidence type="ECO:0000256" key="3">
    <source>
        <dbReference type="SAM" id="SignalP"/>
    </source>
</evidence>
<dbReference type="Pfam" id="PF13407">
    <property type="entry name" value="Peripla_BP_4"/>
    <property type="match status" value="1"/>
</dbReference>
<dbReference type="Proteomes" id="UP000324896">
    <property type="component" value="Unassembled WGS sequence"/>
</dbReference>
<dbReference type="PANTHER" id="PTHR30036">
    <property type="entry name" value="D-XYLOSE-BINDING PERIPLASMIC PROTEIN"/>
    <property type="match status" value="1"/>
</dbReference>
<dbReference type="Proteomes" id="UP000247389">
    <property type="component" value="Unassembled WGS sequence"/>
</dbReference>
<feature type="domain" description="Periplasmic binding protein" evidence="4">
    <location>
        <begin position="48"/>
        <end position="311"/>
    </location>
</feature>
<comment type="similarity">
    <text evidence="2">Belongs to the bacterial solute-binding protein 2 family.</text>
</comment>
<reference evidence="6 8" key="1">
    <citation type="submission" date="2016-10" db="EMBL/GenBank/DDBJ databases">
        <authorList>
            <person name="Varghese N."/>
            <person name="Submissions S."/>
        </authorList>
    </citation>
    <scope>NUCLEOTIDE SEQUENCE [LARGE SCALE GENOMIC DNA]</scope>
    <source>
        <strain evidence="6 8">WG10</strain>
    </source>
</reference>
<dbReference type="Gene3D" id="3.40.50.2300">
    <property type="match status" value="2"/>
</dbReference>
<feature type="chain" id="PRO_5038216751" evidence="3">
    <location>
        <begin position="32"/>
        <end position="345"/>
    </location>
</feature>
<proteinExistence type="inferred from homology"/>
<reference evidence="5 7" key="2">
    <citation type="submission" date="2018-04" db="EMBL/GenBank/DDBJ databases">
        <title>Subsurface microbial communities from deep shales in Ohio and West Virginia, USA.</title>
        <authorList>
            <person name="Wrighton K."/>
        </authorList>
    </citation>
    <scope>NUCLEOTIDE SEQUENCE [LARGE SCALE GENOMIC DNA]</scope>
    <source>
        <strain evidence="5 7">MSL28</strain>
    </source>
</reference>
<feature type="signal peptide" evidence="3">
    <location>
        <begin position="1"/>
        <end position="31"/>
    </location>
</feature>
<evidence type="ECO:0000313" key="5">
    <source>
        <dbReference type="EMBL" id="PXV67316.1"/>
    </source>
</evidence>
<evidence type="ECO:0000313" key="7">
    <source>
        <dbReference type="Proteomes" id="UP000247389"/>
    </source>
</evidence>
<sequence>MFNLYSCKNNANKILLFVVLFMIIMCFSADAGAEISSKKTADSDKMTIAFVPRSLENPIFLDAFEHSQKKAVDLGINLEWLGSFSFDSEKQIKIIDSLIERKVDGMIISVNDTPKYDRIINRAMEAGIAVATFDADAPNSNRIFNIGIDNYEAGKVTAEGLLKVLDQKNIDYNDPDQELRTMIMTGVKGALNLEKRINAFLDTVADTNIVIEDIVENQDNVNLSVELLEQYVQKNPDIDIIFFVGGWPFYVPAEALPNFRNWAQNGGVAVGIDIFYDALVLQDRGLIHYLVGQDMATMGSKGLSTLYNYIKYGVKPPEYIKTGLEISNQENLDRLLRIHQPWRVK</sequence>
<dbReference type="AlphaFoldDB" id="A0A1G6LX60"/>
<evidence type="ECO:0000313" key="8">
    <source>
        <dbReference type="Proteomes" id="UP000324896"/>
    </source>
</evidence>
<dbReference type="GO" id="GO:0030246">
    <property type="term" value="F:carbohydrate binding"/>
    <property type="evidence" value="ECO:0007669"/>
    <property type="project" value="TreeGrafter"/>
</dbReference>
<dbReference type="EMBL" id="FMYT01000007">
    <property type="protein sequence ID" value="SDC47315.1"/>
    <property type="molecule type" value="Genomic_DNA"/>
</dbReference>
<dbReference type="InterPro" id="IPR028082">
    <property type="entry name" value="Peripla_BP_I"/>
</dbReference>
<protein>
    <submittedName>
        <fullName evidence="5">Monosaccharide ABC transporter substrate-binding protein (CUT2 family)</fullName>
    </submittedName>
    <submittedName>
        <fullName evidence="6">Monosaccharide ABC transporter substrate-binding protein, CUT2 family</fullName>
    </submittedName>
</protein>
<name>A0A1G6LX60_9FIRM</name>
<keyword evidence="3" id="KW-0732">Signal</keyword>
<dbReference type="STRING" id="54121.SAMN04515653_10215"/>
<evidence type="ECO:0000259" key="4">
    <source>
        <dbReference type="Pfam" id="PF13407"/>
    </source>
</evidence>
<dbReference type="EMBL" id="QICM01000008">
    <property type="protein sequence ID" value="PXV67316.1"/>
    <property type="molecule type" value="Genomic_DNA"/>
</dbReference>
<dbReference type="GO" id="GO:0030288">
    <property type="term" value="C:outer membrane-bounded periplasmic space"/>
    <property type="evidence" value="ECO:0007669"/>
    <property type="project" value="TreeGrafter"/>
</dbReference>
<dbReference type="InterPro" id="IPR050555">
    <property type="entry name" value="Bact_Solute-Bind_Prot2"/>
</dbReference>
<evidence type="ECO:0000313" key="6">
    <source>
        <dbReference type="EMBL" id="SDC47315.1"/>
    </source>
</evidence>
<dbReference type="PANTHER" id="PTHR30036:SF7">
    <property type="entry name" value="ABC TRANSPORTER PERIPLASMIC-BINDING PROTEIN YPHF"/>
    <property type="match status" value="1"/>
</dbReference>
<dbReference type="InterPro" id="IPR025997">
    <property type="entry name" value="SBP_2_dom"/>
</dbReference>
<evidence type="ECO:0000256" key="1">
    <source>
        <dbReference type="ARBA" id="ARBA00004196"/>
    </source>
</evidence>
<comment type="subcellular location">
    <subcellularLocation>
        <location evidence="1">Cell envelope</location>
    </subcellularLocation>
</comment>
<organism evidence="6 8">
    <name type="scientific">Halanaerobium congolense</name>
    <dbReference type="NCBI Taxonomy" id="54121"/>
    <lineage>
        <taxon>Bacteria</taxon>
        <taxon>Bacillati</taxon>
        <taxon>Bacillota</taxon>
        <taxon>Clostridia</taxon>
        <taxon>Halanaerobiales</taxon>
        <taxon>Halanaerobiaceae</taxon>
        <taxon>Halanaerobium</taxon>
    </lineage>
</organism>
<dbReference type="SUPFAM" id="SSF53822">
    <property type="entry name" value="Periplasmic binding protein-like I"/>
    <property type="match status" value="1"/>
</dbReference>
<gene>
    <name evidence="5" type="ORF">C8C78_10861</name>
    <name evidence="6" type="ORF">SAMN04488597_10716</name>
</gene>
<evidence type="ECO:0000256" key="2">
    <source>
        <dbReference type="ARBA" id="ARBA00007639"/>
    </source>
</evidence>